<evidence type="ECO:0000313" key="2">
    <source>
        <dbReference type="EMBL" id="QRV17814.1"/>
    </source>
</evidence>
<dbReference type="Proteomes" id="UP000637819">
    <property type="component" value="Plasmid pHTS280.6"/>
</dbReference>
<dbReference type="InterPro" id="IPR058276">
    <property type="entry name" value="DUF7970"/>
</dbReference>
<dbReference type="OrthoDB" id="300423at2157"/>
<feature type="compositionally biased region" description="Polar residues" evidence="1">
    <location>
        <begin position="36"/>
        <end position="58"/>
    </location>
</feature>
<name>A0A8T8E7H2_9EURY</name>
<dbReference type="KEGG" id="hsal:JMJ58_23750"/>
<organism evidence="2 3">
    <name type="scientific">Haloterrigena salifodinae</name>
    <dbReference type="NCBI Taxonomy" id="2675099"/>
    <lineage>
        <taxon>Archaea</taxon>
        <taxon>Methanobacteriati</taxon>
        <taxon>Methanobacteriota</taxon>
        <taxon>Stenosarchaea group</taxon>
        <taxon>Halobacteria</taxon>
        <taxon>Halobacteriales</taxon>
        <taxon>Natrialbaceae</taxon>
        <taxon>Haloterrigena</taxon>
    </lineage>
</organism>
<feature type="compositionally biased region" description="Low complexity" evidence="1">
    <location>
        <begin position="67"/>
        <end position="91"/>
    </location>
</feature>
<dbReference type="EMBL" id="CP069192">
    <property type="protein sequence ID" value="QRV17814.1"/>
    <property type="molecule type" value="Genomic_DNA"/>
</dbReference>
<accession>A0A8T8E7H2</accession>
<feature type="compositionally biased region" description="Acidic residues" evidence="1">
    <location>
        <begin position="13"/>
        <end position="35"/>
    </location>
</feature>
<proteinExistence type="predicted"/>
<evidence type="ECO:0000313" key="3">
    <source>
        <dbReference type="Proteomes" id="UP000637819"/>
    </source>
</evidence>
<feature type="compositionally biased region" description="Basic and acidic residues" evidence="1">
    <location>
        <begin position="1"/>
        <end position="12"/>
    </location>
</feature>
<gene>
    <name evidence="2" type="ORF">JMJ58_23750</name>
</gene>
<dbReference type="Pfam" id="PF25925">
    <property type="entry name" value="DUF7970"/>
    <property type="match status" value="1"/>
</dbReference>
<feature type="region of interest" description="Disordered" evidence="1">
    <location>
        <begin position="1"/>
        <end position="126"/>
    </location>
</feature>
<keyword evidence="2" id="KW-0614">Plasmid</keyword>
<dbReference type="RefSeq" id="WP_204749756.1">
    <property type="nucleotide sequence ID" value="NZ_CP069192.1"/>
</dbReference>
<dbReference type="AlphaFoldDB" id="A0A8T8E7H2"/>
<dbReference type="GeneID" id="62878208"/>
<sequence>MSNPFDDLKETETESPESDDSETPENDSEAPEDNPETTGNDSETSDTESATAVESTTDVADAPTAHSTETPAESSTTATPDTSTSNESTSETIDEPAVDPPVDHGEPTESESESDAAELVSPAETGPAFEYSAVKQKPFYARNETVAEFENAIRTTILPTLAQAEVLDEETREIHDAVLRLANEQPERVAELVLEERRRSGEP</sequence>
<geneLocation type="plasmid" evidence="2 3">
    <name>pHTS280.6</name>
</geneLocation>
<protein>
    <submittedName>
        <fullName evidence="2">Uncharacterized protein</fullName>
    </submittedName>
</protein>
<evidence type="ECO:0000256" key="1">
    <source>
        <dbReference type="SAM" id="MobiDB-lite"/>
    </source>
</evidence>
<reference evidence="2 3" key="1">
    <citation type="submission" date="2021-01" db="EMBL/GenBank/DDBJ databases">
        <title>Genome Sequence and Methylation Pattern of Haloterrigena salifodinae BOL5-1, An Extremely Halophilic Archaeon from a Bolivian Salt Mine.</title>
        <authorList>
            <person name="DasSarma P."/>
            <person name="Anton B.P."/>
            <person name="DasSarma S.L."/>
            <person name="von Ehrenheim H.A.L."/>
            <person name="Martinez F.L."/>
            <person name="Guzman D."/>
            <person name="Roberts R.J."/>
            <person name="DasSarma S."/>
        </authorList>
    </citation>
    <scope>NUCLEOTIDE SEQUENCE [LARGE SCALE GENOMIC DNA]</scope>
    <source>
        <strain evidence="2 3">BOL5-1</strain>
        <plasmid evidence="2 3">pHTS280.6</plasmid>
    </source>
</reference>
<keyword evidence="3" id="KW-1185">Reference proteome</keyword>